<accession>A0A8H7ZVB4</accession>
<dbReference type="Proteomes" id="UP000673691">
    <property type="component" value="Unassembled WGS sequence"/>
</dbReference>
<dbReference type="GO" id="GO:0008017">
    <property type="term" value="F:microtubule binding"/>
    <property type="evidence" value="ECO:0007669"/>
    <property type="project" value="TreeGrafter"/>
</dbReference>
<dbReference type="SUPFAM" id="SSF52540">
    <property type="entry name" value="P-loop containing nucleoside triphosphate hydrolases"/>
    <property type="match status" value="1"/>
</dbReference>
<evidence type="ECO:0000256" key="1">
    <source>
        <dbReference type="ARBA" id="ARBA00022741"/>
    </source>
</evidence>
<dbReference type="GO" id="GO:0031623">
    <property type="term" value="P:receptor internalization"/>
    <property type="evidence" value="ECO:0007669"/>
    <property type="project" value="TreeGrafter"/>
</dbReference>
<dbReference type="GO" id="GO:0005525">
    <property type="term" value="F:GTP binding"/>
    <property type="evidence" value="ECO:0007669"/>
    <property type="project" value="UniProtKB-KW"/>
</dbReference>
<reference evidence="5 6" key="1">
    <citation type="journal article" name="Sci. Rep.">
        <title>Genome-scale phylogenetic analyses confirm Olpidium as the closest living zoosporic fungus to the non-flagellated, terrestrial fungi.</title>
        <authorList>
            <person name="Chang Y."/>
            <person name="Rochon D."/>
            <person name="Sekimoto S."/>
            <person name="Wang Y."/>
            <person name="Chovatia M."/>
            <person name="Sandor L."/>
            <person name="Salamov A."/>
            <person name="Grigoriev I.V."/>
            <person name="Stajich J.E."/>
            <person name="Spatafora J.W."/>
        </authorList>
    </citation>
    <scope>NUCLEOTIDE SEQUENCE [LARGE SCALE GENOMIC DNA]</scope>
    <source>
        <strain evidence="5">S191</strain>
    </source>
</reference>
<name>A0A8H7ZVB4_9FUNG</name>
<evidence type="ECO:0000313" key="6">
    <source>
        <dbReference type="Proteomes" id="UP000673691"/>
    </source>
</evidence>
<dbReference type="GO" id="GO:0005737">
    <property type="term" value="C:cytoplasm"/>
    <property type="evidence" value="ECO:0007669"/>
    <property type="project" value="TreeGrafter"/>
</dbReference>
<dbReference type="GO" id="GO:0005886">
    <property type="term" value="C:plasma membrane"/>
    <property type="evidence" value="ECO:0007669"/>
    <property type="project" value="TreeGrafter"/>
</dbReference>
<proteinExistence type="predicted"/>
<keyword evidence="2" id="KW-0342">GTP-binding</keyword>
<keyword evidence="1" id="KW-0547">Nucleotide-binding</keyword>
<dbReference type="InterPro" id="IPR019762">
    <property type="entry name" value="Dynamin_GTPase_CS"/>
</dbReference>
<dbReference type="PROSITE" id="PS51718">
    <property type="entry name" value="G_DYNAMIN_2"/>
    <property type="match status" value="1"/>
</dbReference>
<feature type="region of interest" description="Disordered" evidence="3">
    <location>
        <begin position="210"/>
        <end position="238"/>
    </location>
</feature>
<dbReference type="OrthoDB" id="5061070at2759"/>
<dbReference type="PROSITE" id="PS00410">
    <property type="entry name" value="G_DYNAMIN_1"/>
    <property type="match status" value="1"/>
</dbReference>
<protein>
    <recommendedName>
        <fullName evidence="4">Dynamin-type G domain-containing protein</fullName>
    </recommendedName>
</protein>
<organism evidence="5 6">
    <name type="scientific">Olpidium bornovanus</name>
    <dbReference type="NCBI Taxonomy" id="278681"/>
    <lineage>
        <taxon>Eukaryota</taxon>
        <taxon>Fungi</taxon>
        <taxon>Fungi incertae sedis</taxon>
        <taxon>Olpidiomycota</taxon>
        <taxon>Olpidiomycotina</taxon>
        <taxon>Olpidiomycetes</taxon>
        <taxon>Olpidiales</taxon>
        <taxon>Olpidiaceae</taxon>
        <taxon>Olpidium</taxon>
    </lineage>
</organism>
<dbReference type="PRINTS" id="PR00195">
    <property type="entry name" value="DYNAMIN"/>
</dbReference>
<evidence type="ECO:0000259" key="4">
    <source>
        <dbReference type="PROSITE" id="PS51718"/>
    </source>
</evidence>
<dbReference type="PANTHER" id="PTHR11566">
    <property type="entry name" value="DYNAMIN"/>
    <property type="match status" value="1"/>
</dbReference>
<feature type="domain" description="Dynamin-type G" evidence="4">
    <location>
        <begin position="292"/>
        <end position="366"/>
    </location>
</feature>
<keyword evidence="6" id="KW-1185">Reference proteome</keyword>
<dbReference type="Gene3D" id="3.40.50.300">
    <property type="entry name" value="P-loop containing nucleotide triphosphate hydrolases"/>
    <property type="match status" value="1"/>
</dbReference>
<comment type="caution">
    <text evidence="5">The sequence shown here is derived from an EMBL/GenBank/DDBJ whole genome shotgun (WGS) entry which is preliminary data.</text>
</comment>
<evidence type="ECO:0000313" key="5">
    <source>
        <dbReference type="EMBL" id="KAG5460303.1"/>
    </source>
</evidence>
<dbReference type="GO" id="GO:0003924">
    <property type="term" value="F:GTPase activity"/>
    <property type="evidence" value="ECO:0007669"/>
    <property type="project" value="TreeGrafter"/>
</dbReference>
<dbReference type="AlphaFoldDB" id="A0A8H7ZVB4"/>
<dbReference type="InterPro" id="IPR027417">
    <property type="entry name" value="P-loop_NTPase"/>
</dbReference>
<feature type="compositionally biased region" description="Basic and acidic residues" evidence="3">
    <location>
        <begin position="219"/>
        <end position="231"/>
    </location>
</feature>
<sequence>MLCRWAAQSAQLRVTGPACGDALAPRGDAKVRKVFRQFWREPPRRSRLAFGAAELGPTSGTSHTLRRALHCRRAYRQPFTAFVAGCRGSPLLFSSSLRHTGGNILRSNHDASSSLALVGRRYLGHQTPFRALAHLVRIPAAFVTAGAGAVTFAQYKMSEFRDKYIPKWLSETVNDVRNSAKEKWDMFREKDFSVPELELPAFLANIFRGTEGKGGSTDSEERGAGSERSDSAADPSPPTVAVAAVVATAASNVGEEESSAVDLPRRDDQLMLLTKRLIEVRNVLKKVDSADGFKLPSLVVIGSQSSGKSSVLEAIVGHEFLPKGSNMVTRRPIELTLIHTPDTDEEYGEFPQIHNERIHDFQQVQS</sequence>
<dbReference type="InterPro" id="IPR045063">
    <property type="entry name" value="Dynamin_N"/>
</dbReference>
<feature type="non-terminal residue" evidence="5">
    <location>
        <position position="366"/>
    </location>
</feature>
<dbReference type="InterPro" id="IPR022812">
    <property type="entry name" value="Dynamin"/>
</dbReference>
<evidence type="ECO:0000256" key="2">
    <source>
        <dbReference type="ARBA" id="ARBA00023134"/>
    </source>
</evidence>
<gene>
    <name evidence="5" type="ORF">BJ554DRAFT_7664</name>
</gene>
<dbReference type="EMBL" id="JAEFCI010005422">
    <property type="protein sequence ID" value="KAG5460303.1"/>
    <property type="molecule type" value="Genomic_DNA"/>
</dbReference>
<dbReference type="PANTHER" id="PTHR11566:SF212">
    <property type="entry name" value="DYNAMIN"/>
    <property type="match status" value="1"/>
</dbReference>
<dbReference type="GO" id="GO:0005874">
    <property type="term" value="C:microtubule"/>
    <property type="evidence" value="ECO:0007669"/>
    <property type="project" value="TreeGrafter"/>
</dbReference>
<dbReference type="InterPro" id="IPR030381">
    <property type="entry name" value="G_DYNAMIN_dom"/>
</dbReference>
<evidence type="ECO:0000256" key="3">
    <source>
        <dbReference type="SAM" id="MobiDB-lite"/>
    </source>
</evidence>
<dbReference type="Pfam" id="PF00350">
    <property type="entry name" value="Dynamin_N"/>
    <property type="match status" value="1"/>
</dbReference>